<feature type="chain" id="PRO_5039041924" evidence="4">
    <location>
        <begin position="22"/>
        <end position="352"/>
    </location>
</feature>
<organism evidence="6 7">
    <name type="scientific">candidate division KSB3 bacterium</name>
    <dbReference type="NCBI Taxonomy" id="2044937"/>
    <lineage>
        <taxon>Bacteria</taxon>
        <taxon>candidate division KSB3</taxon>
    </lineage>
</organism>
<sequence length="352" mass="39193">MFIKAAAAVAAITGMSAEAFARNFSPDAEPIRYHDPDIVALDDRFKYKLGNTPIQRIYKGTLWAEGPAWNGVGRYLLWSDIPTNEQLRWLEEDGHVARRFRSPSGNSNGNTFDFHGRQIACEHGNRRVVRYEYDGSITVLADSYNGKDFNAPNDAVVHPDDGAIWFTDPGYGSLMNYEGHRFDTGSVQPFQKEAVYRIDAQTGKLEQVTDEIYKPNGLCFSPDYKKLYVADTGSSHYADAPKGYIKVWDIVDGKRLQNGKEFTSMEYEGKFGLADGIRADVDGNIWASAGWVGDGYDGVHVFAPNGDRIGMIKLPEICSNVCFGGSKRNRLFMTASQSLYAVYVETQGAHIT</sequence>
<feature type="binding site" evidence="3">
    <location>
        <position position="65"/>
    </location>
    <ligand>
        <name>a divalent metal cation</name>
        <dbReference type="ChEBI" id="CHEBI:60240"/>
    </ligand>
</feature>
<feature type="domain" description="SMP-30/Gluconolactonase/LRE-like region" evidence="5">
    <location>
        <begin position="63"/>
        <end position="336"/>
    </location>
</feature>
<dbReference type="GO" id="GO:0016787">
    <property type="term" value="F:hydrolase activity"/>
    <property type="evidence" value="ECO:0007669"/>
    <property type="project" value="UniProtKB-KW"/>
</dbReference>
<dbReference type="Gene3D" id="2.120.10.30">
    <property type="entry name" value="TolB, C-terminal domain"/>
    <property type="match status" value="1"/>
</dbReference>
<dbReference type="SUPFAM" id="SSF63829">
    <property type="entry name" value="Calcium-dependent phosphotriesterase"/>
    <property type="match status" value="1"/>
</dbReference>
<keyword evidence="3" id="KW-0479">Metal-binding</keyword>
<dbReference type="InterPro" id="IPR005511">
    <property type="entry name" value="SMP-30"/>
</dbReference>
<protein>
    <submittedName>
        <fullName evidence="6">SMP-30/gluconolactonase/LRE family protein</fullName>
    </submittedName>
</protein>
<feature type="binding site" evidence="3">
    <location>
        <position position="178"/>
    </location>
    <ligand>
        <name>substrate</name>
    </ligand>
</feature>
<feature type="active site" description="Proton donor/acceptor" evidence="2">
    <location>
        <position position="275"/>
    </location>
</feature>
<evidence type="ECO:0000256" key="2">
    <source>
        <dbReference type="PIRSR" id="PIRSR605511-1"/>
    </source>
</evidence>
<keyword evidence="3" id="KW-0862">Zinc</keyword>
<evidence type="ECO:0000313" key="7">
    <source>
        <dbReference type="Proteomes" id="UP000649604"/>
    </source>
</evidence>
<dbReference type="AlphaFoldDB" id="A0A9D5Q7J7"/>
<dbReference type="PANTHER" id="PTHR47572">
    <property type="entry name" value="LIPOPROTEIN-RELATED"/>
    <property type="match status" value="1"/>
</dbReference>
<evidence type="ECO:0000256" key="3">
    <source>
        <dbReference type="PIRSR" id="PIRSR605511-2"/>
    </source>
</evidence>
<name>A0A9D5Q7J7_9BACT</name>
<dbReference type="EMBL" id="WJJP01000665">
    <property type="protein sequence ID" value="MBD3326954.1"/>
    <property type="molecule type" value="Genomic_DNA"/>
</dbReference>
<feature type="binding site" evidence="3">
    <location>
        <position position="275"/>
    </location>
    <ligand>
        <name>a divalent metal cation</name>
        <dbReference type="ChEBI" id="CHEBI:60240"/>
    </ligand>
</feature>
<comment type="caution">
    <text evidence="6">The sequence shown here is derived from an EMBL/GenBank/DDBJ whole genome shotgun (WGS) entry which is preliminary data.</text>
</comment>
<proteinExistence type="predicted"/>
<reference evidence="6" key="1">
    <citation type="submission" date="2019-11" db="EMBL/GenBank/DDBJ databases">
        <title>Microbial mats filling the niche in hypersaline microbial mats.</title>
        <authorList>
            <person name="Wong H.L."/>
            <person name="Macleod F.I."/>
            <person name="White R.A. III"/>
            <person name="Burns B.P."/>
        </authorList>
    </citation>
    <scope>NUCLEOTIDE SEQUENCE</scope>
    <source>
        <strain evidence="6">Rbin_158</strain>
    </source>
</reference>
<dbReference type="InterPro" id="IPR013658">
    <property type="entry name" value="SGL"/>
</dbReference>
<keyword evidence="1" id="KW-0378">Hydrolase</keyword>
<dbReference type="Pfam" id="PF08450">
    <property type="entry name" value="SGL"/>
    <property type="match status" value="1"/>
</dbReference>
<dbReference type="PRINTS" id="PR01790">
    <property type="entry name" value="SMP30FAMILY"/>
</dbReference>
<keyword evidence="4" id="KW-0732">Signal</keyword>
<dbReference type="InterPro" id="IPR051262">
    <property type="entry name" value="SMP-30/CGR1_Lactonase"/>
</dbReference>
<dbReference type="PANTHER" id="PTHR47572:SF4">
    <property type="entry name" value="LACTONASE DRP35"/>
    <property type="match status" value="1"/>
</dbReference>
<accession>A0A9D5Q7J7</accession>
<dbReference type="GO" id="GO:0046872">
    <property type="term" value="F:metal ion binding"/>
    <property type="evidence" value="ECO:0007669"/>
    <property type="project" value="UniProtKB-KW"/>
</dbReference>
<dbReference type="Proteomes" id="UP000649604">
    <property type="component" value="Unassembled WGS sequence"/>
</dbReference>
<dbReference type="InterPro" id="IPR011042">
    <property type="entry name" value="6-blade_b-propeller_TolB-like"/>
</dbReference>
<feature type="binding site" evidence="3">
    <location>
        <position position="153"/>
    </location>
    <ligand>
        <name>substrate</name>
    </ligand>
</feature>
<evidence type="ECO:0000313" key="6">
    <source>
        <dbReference type="EMBL" id="MBD3326954.1"/>
    </source>
</evidence>
<evidence type="ECO:0000259" key="5">
    <source>
        <dbReference type="Pfam" id="PF08450"/>
    </source>
</evidence>
<evidence type="ECO:0000256" key="4">
    <source>
        <dbReference type="SAM" id="SignalP"/>
    </source>
</evidence>
<evidence type="ECO:0000256" key="1">
    <source>
        <dbReference type="ARBA" id="ARBA00022801"/>
    </source>
</evidence>
<comment type="cofactor">
    <cofactor evidence="3">
        <name>Zn(2+)</name>
        <dbReference type="ChEBI" id="CHEBI:29105"/>
    </cofactor>
    <text evidence="3">Binds 1 divalent metal cation per subunit.</text>
</comment>
<feature type="signal peptide" evidence="4">
    <location>
        <begin position="1"/>
        <end position="21"/>
    </location>
</feature>
<feature type="binding site" evidence="3">
    <location>
        <position position="216"/>
    </location>
    <ligand>
        <name>a divalent metal cation</name>
        <dbReference type="ChEBI" id="CHEBI:60240"/>
    </ligand>
</feature>
<gene>
    <name evidence="6" type="ORF">GF339_20380</name>
</gene>